<keyword evidence="3" id="KW-1185">Reference proteome</keyword>
<proteinExistence type="predicted"/>
<organism evidence="2 3">
    <name type="scientific">Chitiniphilus eburneus</name>
    <dbReference type="NCBI Taxonomy" id="2571148"/>
    <lineage>
        <taxon>Bacteria</taxon>
        <taxon>Pseudomonadati</taxon>
        <taxon>Pseudomonadota</taxon>
        <taxon>Betaproteobacteria</taxon>
        <taxon>Neisseriales</taxon>
        <taxon>Chitinibacteraceae</taxon>
        <taxon>Chitiniphilus</taxon>
    </lineage>
</organism>
<dbReference type="Proteomes" id="UP000310016">
    <property type="component" value="Unassembled WGS sequence"/>
</dbReference>
<gene>
    <name evidence="2" type="ORF">FAZ21_13640</name>
</gene>
<feature type="domain" description="DUF4136" evidence="1">
    <location>
        <begin position="57"/>
        <end position="216"/>
    </location>
</feature>
<evidence type="ECO:0000259" key="1">
    <source>
        <dbReference type="Pfam" id="PF13590"/>
    </source>
</evidence>
<reference evidence="2 3" key="1">
    <citation type="submission" date="2019-04" db="EMBL/GenBank/DDBJ databases">
        <title>Chitiniphilus eburnea sp. nov., a novel chitinolytic bacterium isolated from aquaculture sludge.</title>
        <authorList>
            <person name="Sheng M."/>
        </authorList>
    </citation>
    <scope>NUCLEOTIDE SEQUENCE [LARGE SCALE GENOMIC DNA]</scope>
    <source>
        <strain evidence="2 3">HX-2-15</strain>
    </source>
</reference>
<evidence type="ECO:0000313" key="3">
    <source>
        <dbReference type="Proteomes" id="UP000310016"/>
    </source>
</evidence>
<evidence type="ECO:0000313" key="2">
    <source>
        <dbReference type="EMBL" id="TJZ71008.1"/>
    </source>
</evidence>
<dbReference type="Gene3D" id="3.30.160.670">
    <property type="match status" value="1"/>
</dbReference>
<dbReference type="AlphaFoldDB" id="A0A4V5MQW7"/>
<comment type="caution">
    <text evidence="2">The sequence shown here is derived from an EMBL/GenBank/DDBJ whole genome shotgun (WGS) entry which is preliminary data.</text>
</comment>
<dbReference type="Pfam" id="PF13590">
    <property type="entry name" value="DUF4136"/>
    <property type="match status" value="1"/>
</dbReference>
<dbReference type="InterPro" id="IPR025411">
    <property type="entry name" value="DUF4136"/>
</dbReference>
<protein>
    <submittedName>
        <fullName evidence="2">DUF4136 domain-containing protein</fullName>
    </submittedName>
</protein>
<dbReference type="EMBL" id="SUMF01000017">
    <property type="protein sequence ID" value="TJZ71008.1"/>
    <property type="molecule type" value="Genomic_DNA"/>
</dbReference>
<dbReference type="OrthoDB" id="8940851at2"/>
<accession>A0A4V5MQW7</accession>
<sequence>MRRCGGGDAAHPRAHRSLSRAMRYLALALVLLCSGCAAPQFVAQVSVRHTIDTPFAGKRFAFQRTPEQSQSLLQQNVESQVGTALSQQGLRFADREQDADWLVALDYGVDDGKAVTRQVPVWGTVGYSVYYQRISTGQGVVLVPSYFPQTGIVGSVPVTDTVYTRFLNVDIFDRKPLAAGDFAKRYEGSASNQSAEREFDPALPWLIRALFQSFPGFSGTTSEVRFELPKK</sequence>
<name>A0A4V5MQW7_9NEIS</name>